<reference evidence="2 3" key="1">
    <citation type="submission" date="2014-02" db="EMBL/GenBank/DDBJ databases">
        <title>The genome sequence of Colletotrichum simmondsii CBS122122.</title>
        <authorList>
            <person name="Baroncelli R."/>
            <person name="Thon M.R."/>
        </authorList>
    </citation>
    <scope>NUCLEOTIDE SEQUENCE [LARGE SCALE GENOMIC DNA]</scope>
    <source>
        <strain evidence="2 3">CBS122122</strain>
    </source>
</reference>
<name>A0A135SJQ1_9PEZI</name>
<dbReference type="AlphaFoldDB" id="A0A135SJQ1"/>
<evidence type="ECO:0000256" key="1">
    <source>
        <dbReference type="SAM" id="MobiDB-lite"/>
    </source>
</evidence>
<feature type="compositionally biased region" description="Basic and acidic residues" evidence="1">
    <location>
        <begin position="29"/>
        <end position="44"/>
    </location>
</feature>
<dbReference type="Proteomes" id="UP000070328">
    <property type="component" value="Unassembled WGS sequence"/>
</dbReference>
<accession>A0A135SJQ1</accession>
<evidence type="ECO:0000313" key="2">
    <source>
        <dbReference type="EMBL" id="KXH36129.1"/>
    </source>
</evidence>
<comment type="caution">
    <text evidence="2">The sequence shown here is derived from an EMBL/GenBank/DDBJ whole genome shotgun (WGS) entry which is preliminary data.</text>
</comment>
<protein>
    <submittedName>
        <fullName evidence="2">Uncharacterized protein</fullName>
    </submittedName>
</protein>
<feature type="compositionally biased region" description="Polar residues" evidence="1">
    <location>
        <begin position="45"/>
        <end position="59"/>
    </location>
</feature>
<gene>
    <name evidence="2" type="ORF">CSIM01_10638</name>
</gene>
<feature type="region of interest" description="Disordered" evidence="1">
    <location>
        <begin position="27"/>
        <end position="82"/>
    </location>
</feature>
<dbReference type="EMBL" id="JFBX01000544">
    <property type="protein sequence ID" value="KXH36129.1"/>
    <property type="molecule type" value="Genomic_DNA"/>
</dbReference>
<keyword evidence="3" id="KW-1185">Reference proteome</keyword>
<evidence type="ECO:0000313" key="3">
    <source>
        <dbReference type="Proteomes" id="UP000070328"/>
    </source>
</evidence>
<proteinExistence type="predicted"/>
<sequence>MAPLLNDDCQWRDIPHREWRGRFPVFKGEPPRIRVPERVQDRRQASTTAGADGSSITHPRSSRHESLPRRHEGASRTEVLRSGAECLASGTPHELIATQFGAGTWPADAAKTAARWSGPLG</sequence>
<organism evidence="2 3">
    <name type="scientific">Colletotrichum simmondsii</name>
    <dbReference type="NCBI Taxonomy" id="703756"/>
    <lineage>
        <taxon>Eukaryota</taxon>
        <taxon>Fungi</taxon>
        <taxon>Dikarya</taxon>
        <taxon>Ascomycota</taxon>
        <taxon>Pezizomycotina</taxon>
        <taxon>Sordariomycetes</taxon>
        <taxon>Hypocreomycetidae</taxon>
        <taxon>Glomerellales</taxon>
        <taxon>Glomerellaceae</taxon>
        <taxon>Colletotrichum</taxon>
        <taxon>Colletotrichum acutatum species complex</taxon>
    </lineage>
</organism>
<feature type="compositionally biased region" description="Basic and acidic residues" evidence="1">
    <location>
        <begin position="62"/>
        <end position="79"/>
    </location>
</feature>